<dbReference type="InterPro" id="IPR041895">
    <property type="entry name" value="ArdA_dom1"/>
</dbReference>
<dbReference type="EMBL" id="BK014908">
    <property type="protein sequence ID" value="DAD81794.1"/>
    <property type="molecule type" value="Genomic_DNA"/>
</dbReference>
<dbReference type="Gene3D" id="3.10.20.480">
    <property type="entry name" value="Antirestriction protein ArdA, domain 1"/>
    <property type="match status" value="1"/>
</dbReference>
<name>A0A8S5MHR9_9CAUD</name>
<dbReference type="Pfam" id="PF07275">
    <property type="entry name" value="ArdA"/>
    <property type="match status" value="1"/>
</dbReference>
<dbReference type="InterPro" id="IPR041893">
    <property type="entry name" value="ArdA_dom3"/>
</dbReference>
<protein>
    <submittedName>
        <fullName evidence="1">Antirestriction protein</fullName>
    </submittedName>
</protein>
<organism evidence="1">
    <name type="scientific">Siphoviridae sp. ctvyM23</name>
    <dbReference type="NCBI Taxonomy" id="2826514"/>
    <lineage>
        <taxon>Viruses</taxon>
        <taxon>Duplodnaviria</taxon>
        <taxon>Heunggongvirae</taxon>
        <taxon>Uroviricota</taxon>
        <taxon>Caudoviricetes</taxon>
    </lineage>
</organism>
<proteinExistence type="predicted"/>
<dbReference type="Gene3D" id="1.10.10.1190">
    <property type="entry name" value="Antirestriction protein ArdA, domain 3"/>
    <property type="match status" value="1"/>
</dbReference>
<sequence length="167" mass="19372">MEHRIFLTDLHAYNNGALIGDWVDISEFDRDDDNFSQICERCGIKDGNEFFISDYESSFEIGEYCDAETLYRLADVINSCDDDYIQAVCDYTCDLEEQIQHCEDEDLDFFPSDDPGYEDLAHTVLDEMGELDPTDWKSSYFNYEAYGRDLVLGGDFTIVSKGYIRRE</sequence>
<evidence type="ECO:0000313" key="1">
    <source>
        <dbReference type="EMBL" id="DAD81794.1"/>
    </source>
</evidence>
<reference evidence="1" key="1">
    <citation type="journal article" date="2021" name="Proc. Natl. Acad. Sci. U.S.A.">
        <title>A Catalog of Tens of Thousands of Viruses from Human Metagenomes Reveals Hidden Associations with Chronic Diseases.</title>
        <authorList>
            <person name="Tisza M.J."/>
            <person name="Buck C.B."/>
        </authorList>
    </citation>
    <scope>NUCLEOTIDE SEQUENCE</scope>
    <source>
        <strain evidence="1">CtvyM23</strain>
    </source>
</reference>
<dbReference type="InterPro" id="IPR009899">
    <property type="entry name" value="ArdA"/>
</dbReference>
<accession>A0A8S5MHR9</accession>